<dbReference type="GO" id="GO:0004674">
    <property type="term" value="F:protein serine/threonine kinase activity"/>
    <property type="evidence" value="ECO:0007669"/>
    <property type="project" value="UniProtKB-KW"/>
</dbReference>
<keyword evidence="9" id="KW-0460">Magnesium</keyword>
<evidence type="ECO:0000256" key="1">
    <source>
        <dbReference type="ARBA" id="ARBA00009196"/>
    </source>
</evidence>
<dbReference type="Gene3D" id="1.10.510.10">
    <property type="entry name" value="Transferase(Phosphotransferase) domain 1"/>
    <property type="match status" value="1"/>
</dbReference>
<evidence type="ECO:0000256" key="7">
    <source>
        <dbReference type="ARBA" id="ARBA00022777"/>
    </source>
</evidence>
<evidence type="ECO:0000256" key="9">
    <source>
        <dbReference type="ARBA" id="ARBA00022842"/>
    </source>
</evidence>
<dbReference type="InterPro" id="IPR000687">
    <property type="entry name" value="RIO_kinase"/>
</dbReference>
<dbReference type="CDD" id="cd05145">
    <property type="entry name" value="RIO1_like"/>
    <property type="match status" value="1"/>
</dbReference>
<evidence type="ECO:0000256" key="8">
    <source>
        <dbReference type="ARBA" id="ARBA00022840"/>
    </source>
</evidence>
<feature type="domain" description="RIO kinase" evidence="12">
    <location>
        <begin position="33"/>
        <end position="263"/>
    </location>
</feature>
<name>A0A075G1T0_9ARCH</name>
<reference evidence="13" key="1">
    <citation type="journal article" date="2014" name="Genome Biol. Evol.">
        <title>Pangenome evidence for extensive interdomain horizontal transfer affecting lineage core and shell genes in uncultured planktonic thaumarchaeota and euryarchaeota.</title>
        <authorList>
            <person name="Deschamps P."/>
            <person name="Zivanovic Y."/>
            <person name="Moreira D."/>
            <person name="Rodriguez-Valera F."/>
            <person name="Lopez-Garcia P."/>
        </authorList>
    </citation>
    <scope>NUCLEOTIDE SEQUENCE</scope>
</reference>
<dbReference type="GO" id="GO:0106310">
    <property type="term" value="F:protein serine kinase activity"/>
    <property type="evidence" value="ECO:0007669"/>
    <property type="project" value="RHEA"/>
</dbReference>
<organism evidence="13">
    <name type="scientific">uncultured marine thaumarchaeote AD1000_69_E02</name>
    <dbReference type="NCBI Taxonomy" id="1455932"/>
    <lineage>
        <taxon>Archaea</taxon>
        <taxon>Nitrososphaerota</taxon>
        <taxon>environmental samples</taxon>
    </lineage>
</organism>
<evidence type="ECO:0000256" key="3">
    <source>
        <dbReference type="ARBA" id="ARBA00022527"/>
    </source>
</evidence>
<dbReference type="EC" id="2.7.11.1" evidence="2"/>
<comment type="similarity">
    <text evidence="1">Belongs to the protein kinase superfamily. RIO-type Ser/Thr kinase family.</text>
</comment>
<keyword evidence="3 13" id="KW-0723">Serine/threonine-protein kinase</keyword>
<dbReference type="SMART" id="SM00090">
    <property type="entry name" value="RIO"/>
    <property type="match status" value="1"/>
</dbReference>
<keyword evidence="8" id="KW-0067">ATP-binding</keyword>
<evidence type="ECO:0000256" key="2">
    <source>
        <dbReference type="ARBA" id="ARBA00012513"/>
    </source>
</evidence>
<comment type="catalytic activity">
    <reaction evidence="11">
        <text>L-seryl-[protein] + ATP = O-phospho-L-seryl-[protein] + ADP + H(+)</text>
        <dbReference type="Rhea" id="RHEA:17989"/>
        <dbReference type="Rhea" id="RHEA-COMP:9863"/>
        <dbReference type="Rhea" id="RHEA-COMP:11604"/>
        <dbReference type="ChEBI" id="CHEBI:15378"/>
        <dbReference type="ChEBI" id="CHEBI:29999"/>
        <dbReference type="ChEBI" id="CHEBI:30616"/>
        <dbReference type="ChEBI" id="CHEBI:83421"/>
        <dbReference type="ChEBI" id="CHEBI:456216"/>
        <dbReference type="EC" id="2.7.11.1"/>
    </reaction>
</comment>
<dbReference type="GO" id="GO:0046872">
    <property type="term" value="F:metal ion binding"/>
    <property type="evidence" value="ECO:0007669"/>
    <property type="project" value="UniProtKB-KW"/>
</dbReference>
<sequence>MKKIKPSKNTDDVDSILDSALCLKTKNKSLYDGFKKNKTINEVLDKPTVLTIYEMIKSQILSYINGVIRAGKESVVFWAVSPANDNIALKTYLVSTSSFKKRASYILGDPRFSRIKSGTRNLVYLWAKKEYQNLTSCIRCGIPVVKPIAVRKNVLALEFIGKNGVPEKTLVECQVNKKDYKSAILLIEQLYKKAHLVHGDFSEYNIFKTKNGLILFDLGSAVDLQHPNSQELLKRDINNISRFFVKRGLTVENPIDVLKKIRNEL</sequence>
<dbReference type="AlphaFoldDB" id="A0A075G1T0"/>
<accession>A0A075G1T0</accession>
<proteinExistence type="inferred from homology"/>
<keyword evidence="5" id="KW-0479">Metal-binding</keyword>
<dbReference type="Gene3D" id="3.30.200.20">
    <property type="entry name" value="Phosphorylase Kinase, domain 1"/>
    <property type="match status" value="1"/>
</dbReference>
<evidence type="ECO:0000313" key="13">
    <source>
        <dbReference type="EMBL" id="AIE95706.1"/>
    </source>
</evidence>
<protein>
    <recommendedName>
        <fullName evidence="2">non-specific serine/threonine protein kinase</fullName>
        <ecNumber evidence="2">2.7.11.1</ecNumber>
    </recommendedName>
</protein>
<keyword evidence="6" id="KW-0547">Nucleotide-binding</keyword>
<dbReference type="InterPro" id="IPR051272">
    <property type="entry name" value="RIO-type_Ser/Thr_kinase"/>
</dbReference>
<evidence type="ECO:0000256" key="10">
    <source>
        <dbReference type="ARBA" id="ARBA00047899"/>
    </source>
</evidence>
<gene>
    <name evidence="13" type="primary">RIOK1</name>
</gene>
<evidence type="ECO:0000256" key="5">
    <source>
        <dbReference type="ARBA" id="ARBA00022723"/>
    </source>
</evidence>
<dbReference type="SUPFAM" id="SSF56112">
    <property type="entry name" value="Protein kinase-like (PK-like)"/>
    <property type="match status" value="1"/>
</dbReference>
<dbReference type="PANTHER" id="PTHR45723">
    <property type="entry name" value="SERINE/THREONINE-PROTEIN KINASE RIO1"/>
    <property type="match status" value="1"/>
</dbReference>
<dbReference type="InterPro" id="IPR018934">
    <property type="entry name" value="RIO_dom"/>
</dbReference>
<evidence type="ECO:0000256" key="6">
    <source>
        <dbReference type="ARBA" id="ARBA00022741"/>
    </source>
</evidence>
<keyword evidence="7 13" id="KW-0418">Kinase</keyword>
<dbReference type="EMBL" id="KF900458">
    <property type="protein sequence ID" value="AIE95706.1"/>
    <property type="molecule type" value="Genomic_DNA"/>
</dbReference>
<evidence type="ECO:0000259" key="12">
    <source>
        <dbReference type="SMART" id="SM00090"/>
    </source>
</evidence>
<dbReference type="InterPro" id="IPR011009">
    <property type="entry name" value="Kinase-like_dom_sf"/>
</dbReference>
<evidence type="ECO:0000256" key="4">
    <source>
        <dbReference type="ARBA" id="ARBA00022679"/>
    </source>
</evidence>
<dbReference type="Pfam" id="PF01163">
    <property type="entry name" value="RIO1"/>
    <property type="match status" value="1"/>
</dbReference>
<evidence type="ECO:0000256" key="11">
    <source>
        <dbReference type="ARBA" id="ARBA00048679"/>
    </source>
</evidence>
<comment type="catalytic activity">
    <reaction evidence="10">
        <text>L-threonyl-[protein] + ATP = O-phospho-L-threonyl-[protein] + ADP + H(+)</text>
        <dbReference type="Rhea" id="RHEA:46608"/>
        <dbReference type="Rhea" id="RHEA-COMP:11060"/>
        <dbReference type="Rhea" id="RHEA-COMP:11605"/>
        <dbReference type="ChEBI" id="CHEBI:15378"/>
        <dbReference type="ChEBI" id="CHEBI:30013"/>
        <dbReference type="ChEBI" id="CHEBI:30616"/>
        <dbReference type="ChEBI" id="CHEBI:61977"/>
        <dbReference type="ChEBI" id="CHEBI:456216"/>
        <dbReference type="EC" id="2.7.11.1"/>
    </reaction>
</comment>
<dbReference type="GO" id="GO:0005524">
    <property type="term" value="F:ATP binding"/>
    <property type="evidence" value="ECO:0007669"/>
    <property type="project" value="UniProtKB-KW"/>
</dbReference>
<keyword evidence="4 13" id="KW-0808">Transferase</keyword>